<gene>
    <name evidence="1" type="ORF">NLI96_g7658</name>
</gene>
<organism evidence="1 2">
    <name type="scientific">Meripilus lineatus</name>
    <dbReference type="NCBI Taxonomy" id="2056292"/>
    <lineage>
        <taxon>Eukaryota</taxon>
        <taxon>Fungi</taxon>
        <taxon>Dikarya</taxon>
        <taxon>Basidiomycota</taxon>
        <taxon>Agaricomycotina</taxon>
        <taxon>Agaricomycetes</taxon>
        <taxon>Polyporales</taxon>
        <taxon>Meripilaceae</taxon>
        <taxon>Meripilus</taxon>
    </lineage>
</organism>
<comment type="caution">
    <text evidence="1">The sequence shown here is derived from an EMBL/GenBank/DDBJ whole genome shotgun (WGS) entry which is preliminary data.</text>
</comment>
<protein>
    <submittedName>
        <fullName evidence="1">Uncharacterized protein</fullName>
    </submittedName>
</protein>
<keyword evidence="2" id="KW-1185">Reference proteome</keyword>
<proteinExistence type="predicted"/>
<evidence type="ECO:0000313" key="2">
    <source>
        <dbReference type="Proteomes" id="UP001212997"/>
    </source>
</evidence>
<dbReference type="EMBL" id="JANAWD010000321">
    <property type="protein sequence ID" value="KAJ3481430.1"/>
    <property type="molecule type" value="Genomic_DNA"/>
</dbReference>
<name>A0AAD5V3X7_9APHY</name>
<dbReference type="Proteomes" id="UP001212997">
    <property type="component" value="Unassembled WGS sequence"/>
</dbReference>
<dbReference type="AlphaFoldDB" id="A0AAD5V3X7"/>
<sequence length="273" mass="31126">MLFHFGRAPGPLLLRLRWSEFERFVREIGNFLLRNVVGGVPIFRTVYLHGGGGIALSAWHEELFDELRLGTRDEDPAFKLVVRMPGIVDSHASSFRLLCGSLPLSEVRTGFFVIPYKVVPMSSSWHGFLNSMGEIRHFSLCIPNPVYFCRALSKRSEAHQTLLLPKLETLALYSAQFLQSQHPLRCTAFQQIDSWLRLRADRGYKIPTLEFREAVNFQEGDLDMLRDCADEVVWDNGEQLLYDPPRAIPAELSADDLEPHLLVDQAYISEVGH</sequence>
<evidence type="ECO:0000313" key="1">
    <source>
        <dbReference type="EMBL" id="KAJ3481430.1"/>
    </source>
</evidence>
<accession>A0AAD5V3X7</accession>
<reference evidence="1" key="1">
    <citation type="submission" date="2022-07" db="EMBL/GenBank/DDBJ databases">
        <title>Genome Sequence of Physisporinus lineatus.</title>
        <authorList>
            <person name="Buettner E."/>
        </authorList>
    </citation>
    <scope>NUCLEOTIDE SEQUENCE</scope>
    <source>
        <strain evidence="1">VT162</strain>
    </source>
</reference>